<reference evidence="2 3" key="1">
    <citation type="journal article" date="2019" name="Genome Biol. Evol.">
        <title>Insights into the evolution of the New World diploid cottons (Gossypium, subgenus Houzingenia) based on genome sequencing.</title>
        <authorList>
            <person name="Grover C.E."/>
            <person name="Arick M.A. 2nd"/>
            <person name="Thrash A."/>
            <person name="Conover J.L."/>
            <person name="Sanders W.S."/>
            <person name="Peterson D.G."/>
            <person name="Frelichowski J.E."/>
            <person name="Scheffler J.A."/>
            <person name="Scheffler B.E."/>
            <person name="Wendel J.F."/>
        </authorList>
    </citation>
    <scope>NUCLEOTIDE SEQUENCE [LARGE SCALE GENOMIC DNA]</scope>
    <source>
        <strain evidence="2">57</strain>
        <tissue evidence="2">Leaf</tissue>
    </source>
</reference>
<dbReference type="GO" id="GO:0003676">
    <property type="term" value="F:nucleic acid binding"/>
    <property type="evidence" value="ECO:0007669"/>
    <property type="project" value="InterPro"/>
</dbReference>
<dbReference type="OrthoDB" id="955670at2759"/>
<name>A0A7J8VCY8_9ROSI</name>
<protein>
    <recommendedName>
        <fullName evidence="1">RNase H type-1 domain-containing protein</fullName>
    </recommendedName>
</protein>
<evidence type="ECO:0000313" key="2">
    <source>
        <dbReference type="EMBL" id="MBA0660641.1"/>
    </source>
</evidence>
<feature type="non-terminal residue" evidence="2">
    <location>
        <position position="59"/>
    </location>
</feature>
<sequence>MSKETIFRIEARAILKSLQITWVKGYRKFEIECDNVLLVEFFLAGSVANSNLAELQLIN</sequence>
<comment type="caution">
    <text evidence="2">The sequence shown here is derived from an EMBL/GenBank/DDBJ whole genome shotgun (WGS) entry which is preliminary data.</text>
</comment>
<evidence type="ECO:0000313" key="3">
    <source>
        <dbReference type="Proteomes" id="UP000593573"/>
    </source>
</evidence>
<accession>A0A7J8VCY8</accession>
<organism evidence="2 3">
    <name type="scientific">Gossypium klotzschianum</name>
    <dbReference type="NCBI Taxonomy" id="34286"/>
    <lineage>
        <taxon>Eukaryota</taxon>
        <taxon>Viridiplantae</taxon>
        <taxon>Streptophyta</taxon>
        <taxon>Embryophyta</taxon>
        <taxon>Tracheophyta</taxon>
        <taxon>Spermatophyta</taxon>
        <taxon>Magnoliopsida</taxon>
        <taxon>eudicotyledons</taxon>
        <taxon>Gunneridae</taxon>
        <taxon>Pentapetalae</taxon>
        <taxon>rosids</taxon>
        <taxon>malvids</taxon>
        <taxon>Malvales</taxon>
        <taxon>Malvaceae</taxon>
        <taxon>Malvoideae</taxon>
        <taxon>Gossypium</taxon>
    </lineage>
</organism>
<dbReference type="GO" id="GO:0004523">
    <property type="term" value="F:RNA-DNA hybrid ribonuclease activity"/>
    <property type="evidence" value="ECO:0007669"/>
    <property type="project" value="InterPro"/>
</dbReference>
<proteinExistence type="predicted"/>
<dbReference type="EMBL" id="JABFAB010000009">
    <property type="protein sequence ID" value="MBA0660641.1"/>
    <property type="molecule type" value="Genomic_DNA"/>
</dbReference>
<gene>
    <name evidence="2" type="ORF">Goklo_012628</name>
</gene>
<feature type="domain" description="RNase H type-1" evidence="1">
    <location>
        <begin position="4"/>
        <end position="53"/>
    </location>
</feature>
<dbReference type="AlphaFoldDB" id="A0A7J8VCY8"/>
<dbReference type="InterPro" id="IPR002156">
    <property type="entry name" value="RNaseH_domain"/>
</dbReference>
<dbReference type="Pfam" id="PF13456">
    <property type="entry name" value="RVT_3"/>
    <property type="match status" value="1"/>
</dbReference>
<keyword evidence="3" id="KW-1185">Reference proteome</keyword>
<evidence type="ECO:0000259" key="1">
    <source>
        <dbReference type="Pfam" id="PF13456"/>
    </source>
</evidence>
<dbReference type="Proteomes" id="UP000593573">
    <property type="component" value="Unassembled WGS sequence"/>
</dbReference>